<evidence type="ECO:0000256" key="7">
    <source>
        <dbReference type="ARBA" id="ARBA00022989"/>
    </source>
</evidence>
<evidence type="ECO:0000256" key="6">
    <source>
        <dbReference type="ARBA" id="ARBA00022781"/>
    </source>
</evidence>
<evidence type="ECO:0000256" key="8">
    <source>
        <dbReference type="ARBA" id="ARBA00023065"/>
    </source>
</evidence>
<feature type="transmembrane region" description="Helical" evidence="11">
    <location>
        <begin position="293"/>
        <end position="313"/>
    </location>
</feature>
<accession>A0A3M6TJ74</accession>
<evidence type="ECO:0000256" key="1">
    <source>
        <dbReference type="ARBA" id="ARBA00004651"/>
    </source>
</evidence>
<reference evidence="12 13" key="1">
    <citation type="journal article" date="2018" name="Sci. Rep.">
        <title>Comparative analysis of the Pocillopora damicornis genome highlights role of immune system in coral evolution.</title>
        <authorList>
            <person name="Cunning R."/>
            <person name="Bay R.A."/>
            <person name="Gillette P."/>
            <person name="Baker A.C."/>
            <person name="Traylor-Knowles N."/>
        </authorList>
    </citation>
    <scope>NUCLEOTIDE SEQUENCE [LARGE SCALE GENOMIC DNA]</scope>
    <source>
        <strain evidence="12">RSMAS</strain>
        <tissue evidence="12">Whole animal</tissue>
    </source>
</reference>
<evidence type="ECO:0000256" key="9">
    <source>
        <dbReference type="ARBA" id="ARBA00023136"/>
    </source>
</evidence>
<feature type="transmembrane region" description="Helical" evidence="11">
    <location>
        <begin position="169"/>
        <end position="192"/>
    </location>
</feature>
<keyword evidence="6" id="KW-0375">Hydrogen ion transport</keyword>
<keyword evidence="9 11" id="KW-0472">Membrane</keyword>
<comment type="caution">
    <text evidence="12">The sequence shown here is derived from an EMBL/GenBank/DDBJ whole genome shotgun (WGS) entry which is preliminary data.</text>
</comment>
<feature type="transmembrane region" description="Helical" evidence="11">
    <location>
        <begin position="480"/>
        <end position="500"/>
    </location>
</feature>
<dbReference type="OMA" id="DGFLITC"/>
<feature type="transmembrane region" description="Helical" evidence="11">
    <location>
        <begin position="198"/>
        <end position="218"/>
    </location>
</feature>
<feature type="transmembrane region" description="Helical" evidence="11">
    <location>
        <begin position="410"/>
        <end position="430"/>
    </location>
</feature>
<gene>
    <name evidence="12" type="ORF">pdam_00012270</name>
</gene>
<sequence length="623" mass="70686">MVVHHDVMKEETSGRVASYLEAQQPLKTLNIMRCEKETYPLYEKKVVGNVQPKEEPKNEENRKFLRGVVTSLMYVLEPILPDDGVKGDGKIASLLYLICLTTAGVVFNLSKWLQDDSKADSGVTTDHIDGFLITCICPALLWICYIFCKQSDRKTVDFITPSPHSHRPLMAGAYVFGAGSCVMDLLHITFYIECSSNLSSLFFSIFKAVFIFAQILFLRKFATATLHKSPSIRLVLFHILGTNVCLWFRALFSHSKSIFSARKSLEDLSTREENACFANHYSMKKIWEASEPYLYPFTMEYSLIAGGILYTMWSGMRDLDPDPQDIYIYDELSDFNTTSDNLSERLEKFEHDHGYGTCEAATPSRDSVSSGRFSSRFSLNRAMSNSSICQSCIENQDALRMHAIPSSDPGLLIGLLFSIVLLLAVGLLWVDRDSLNALKFYYLYQIILLVFMCVACWVVLRCLMNQKFTWYPFGADDTLLIVSFTGMFLYAGLCLTAAIAEIRNHRYASDFSLAKSTLILFQAMLQATALIKALRFRPLKELGANIVRQGTLFLLTTNVALWAQDSFFEMRNFATTPVQTVFYGETSWRAITTLAYPLCIFFRFHSAACLFEVWSCFRVNNLS</sequence>
<keyword evidence="3" id="KW-0813">Transport</keyword>
<comment type="similarity">
    <text evidence="2">Belongs to the otopetrin family.</text>
</comment>
<organism evidence="12 13">
    <name type="scientific">Pocillopora damicornis</name>
    <name type="common">Cauliflower coral</name>
    <name type="synonym">Millepora damicornis</name>
    <dbReference type="NCBI Taxonomy" id="46731"/>
    <lineage>
        <taxon>Eukaryota</taxon>
        <taxon>Metazoa</taxon>
        <taxon>Cnidaria</taxon>
        <taxon>Anthozoa</taxon>
        <taxon>Hexacorallia</taxon>
        <taxon>Scleractinia</taxon>
        <taxon>Astrocoeniina</taxon>
        <taxon>Pocilloporidae</taxon>
        <taxon>Pocillopora</taxon>
    </lineage>
</organism>
<keyword evidence="10" id="KW-0407">Ion channel</keyword>
<evidence type="ECO:0000313" key="13">
    <source>
        <dbReference type="Proteomes" id="UP000275408"/>
    </source>
</evidence>
<dbReference type="InterPro" id="IPR004878">
    <property type="entry name" value="Otopetrin"/>
</dbReference>
<keyword evidence="5 11" id="KW-0812">Transmembrane</keyword>
<dbReference type="Proteomes" id="UP000275408">
    <property type="component" value="Unassembled WGS sequence"/>
</dbReference>
<dbReference type="OrthoDB" id="6429739at2759"/>
<keyword evidence="13" id="KW-1185">Reference proteome</keyword>
<dbReference type="GO" id="GO:0005886">
    <property type="term" value="C:plasma membrane"/>
    <property type="evidence" value="ECO:0007669"/>
    <property type="project" value="UniProtKB-SubCell"/>
</dbReference>
<dbReference type="AlphaFoldDB" id="A0A3M6TJ74"/>
<keyword evidence="8" id="KW-0406">Ion transport</keyword>
<dbReference type="Pfam" id="PF03189">
    <property type="entry name" value="Otopetrin"/>
    <property type="match status" value="2"/>
</dbReference>
<dbReference type="EMBL" id="RCHS01003481">
    <property type="protein sequence ID" value="RMX41483.1"/>
    <property type="molecule type" value="Genomic_DNA"/>
</dbReference>
<evidence type="ECO:0000256" key="11">
    <source>
        <dbReference type="SAM" id="Phobius"/>
    </source>
</evidence>
<evidence type="ECO:0000256" key="4">
    <source>
        <dbReference type="ARBA" id="ARBA00022475"/>
    </source>
</evidence>
<dbReference type="PANTHER" id="PTHR21522:SF32">
    <property type="entry name" value="OTOPETRIN-2"/>
    <property type="match status" value="1"/>
</dbReference>
<evidence type="ECO:0000256" key="3">
    <source>
        <dbReference type="ARBA" id="ARBA00022448"/>
    </source>
</evidence>
<evidence type="ECO:0000256" key="2">
    <source>
        <dbReference type="ARBA" id="ARBA00006513"/>
    </source>
</evidence>
<protein>
    <submittedName>
        <fullName evidence="12">Uncharacterized protein</fullName>
    </submittedName>
</protein>
<proteinExistence type="inferred from homology"/>
<evidence type="ECO:0000256" key="5">
    <source>
        <dbReference type="ARBA" id="ARBA00022692"/>
    </source>
</evidence>
<keyword evidence="7 11" id="KW-1133">Transmembrane helix</keyword>
<dbReference type="GO" id="GO:0015252">
    <property type="term" value="F:proton channel activity"/>
    <property type="evidence" value="ECO:0007669"/>
    <property type="project" value="InterPro"/>
</dbReference>
<feature type="transmembrane region" description="Helical" evidence="11">
    <location>
        <begin position="130"/>
        <end position="148"/>
    </location>
</feature>
<dbReference type="PANTHER" id="PTHR21522">
    <property type="entry name" value="PROTON CHANNEL OTOP"/>
    <property type="match status" value="1"/>
</dbReference>
<keyword evidence="4" id="KW-1003">Cell membrane</keyword>
<name>A0A3M6TJ74_POCDA</name>
<evidence type="ECO:0000313" key="12">
    <source>
        <dbReference type="EMBL" id="RMX41483.1"/>
    </source>
</evidence>
<comment type="subcellular location">
    <subcellularLocation>
        <location evidence="1">Cell membrane</location>
        <topology evidence="1">Multi-pass membrane protein</topology>
    </subcellularLocation>
</comment>
<evidence type="ECO:0000256" key="10">
    <source>
        <dbReference type="ARBA" id="ARBA00023303"/>
    </source>
</evidence>
<feature type="transmembrane region" description="Helical" evidence="11">
    <location>
        <begin position="442"/>
        <end position="460"/>
    </location>
</feature>
<feature type="transmembrane region" description="Helical" evidence="11">
    <location>
        <begin position="91"/>
        <end position="110"/>
    </location>
</feature>